<protein>
    <recommendedName>
        <fullName evidence="1">Thioredoxin domain-containing protein</fullName>
    </recommendedName>
</protein>
<dbReference type="InterPro" id="IPR036249">
    <property type="entry name" value="Thioredoxin-like_sf"/>
</dbReference>
<accession>A0A918FEX8</accession>
<evidence type="ECO:0000313" key="2">
    <source>
        <dbReference type="EMBL" id="GGR32710.1"/>
    </source>
</evidence>
<gene>
    <name evidence="2" type="ORF">GCM10010196_28380</name>
</gene>
<organism evidence="2 3">
    <name type="scientific">Agromyces mediolanus</name>
    <name type="common">Corynebacterium mediolanum</name>
    <dbReference type="NCBI Taxonomy" id="41986"/>
    <lineage>
        <taxon>Bacteria</taxon>
        <taxon>Bacillati</taxon>
        <taxon>Actinomycetota</taxon>
        <taxon>Actinomycetes</taxon>
        <taxon>Micrococcales</taxon>
        <taxon>Microbacteriaceae</taxon>
        <taxon>Agromyces</taxon>
    </lineage>
</organism>
<dbReference type="SUPFAM" id="SSF52833">
    <property type="entry name" value="Thioredoxin-like"/>
    <property type="match status" value="1"/>
</dbReference>
<reference evidence="2" key="2">
    <citation type="submission" date="2020-09" db="EMBL/GenBank/DDBJ databases">
        <authorList>
            <person name="Sun Q."/>
            <person name="Ohkuma M."/>
        </authorList>
    </citation>
    <scope>NUCLEOTIDE SEQUENCE</scope>
    <source>
        <strain evidence="2">JCM 3346</strain>
    </source>
</reference>
<keyword evidence="3" id="KW-1185">Reference proteome</keyword>
<dbReference type="Proteomes" id="UP000610303">
    <property type="component" value="Unassembled WGS sequence"/>
</dbReference>
<proteinExistence type="predicted"/>
<dbReference type="RefSeq" id="WP_189086048.1">
    <property type="nucleotide sequence ID" value="NZ_BMRJ01000003.1"/>
</dbReference>
<feature type="domain" description="Thioredoxin" evidence="1">
    <location>
        <begin position="13"/>
        <end position="145"/>
    </location>
</feature>
<dbReference type="Pfam" id="PF00085">
    <property type="entry name" value="Thioredoxin"/>
    <property type="match status" value="1"/>
</dbReference>
<evidence type="ECO:0000259" key="1">
    <source>
        <dbReference type="PROSITE" id="PS51352"/>
    </source>
</evidence>
<dbReference type="CDD" id="cd02947">
    <property type="entry name" value="TRX_family"/>
    <property type="match status" value="1"/>
</dbReference>
<reference evidence="2" key="1">
    <citation type="journal article" date="2014" name="Int. J. Syst. Evol. Microbiol.">
        <title>Complete genome sequence of Corynebacterium casei LMG S-19264T (=DSM 44701T), isolated from a smear-ripened cheese.</title>
        <authorList>
            <consortium name="US DOE Joint Genome Institute (JGI-PGF)"/>
            <person name="Walter F."/>
            <person name="Albersmeier A."/>
            <person name="Kalinowski J."/>
            <person name="Ruckert C."/>
        </authorList>
    </citation>
    <scope>NUCLEOTIDE SEQUENCE</scope>
    <source>
        <strain evidence="2">JCM 3346</strain>
    </source>
</reference>
<sequence length="151" mass="15577">MHWSAALLVALALLGAATALGFVLRARSGRVVVSRGGGADASTAAAALGVEPAAFGERATLVQFSTALCSRCPGTARQLGALAAGTEGVRHLEIDLTDEPALAARFAVLQTPTTLVYDGAGRQRARIGGPPRTEELAELLDSLTRRTRVQS</sequence>
<evidence type="ECO:0000313" key="3">
    <source>
        <dbReference type="Proteomes" id="UP000610303"/>
    </source>
</evidence>
<dbReference type="AlphaFoldDB" id="A0A918FEX8"/>
<dbReference type="Gene3D" id="3.40.30.10">
    <property type="entry name" value="Glutaredoxin"/>
    <property type="match status" value="1"/>
</dbReference>
<comment type="caution">
    <text evidence="2">The sequence shown here is derived from an EMBL/GenBank/DDBJ whole genome shotgun (WGS) entry which is preliminary data.</text>
</comment>
<dbReference type="PROSITE" id="PS51352">
    <property type="entry name" value="THIOREDOXIN_2"/>
    <property type="match status" value="1"/>
</dbReference>
<dbReference type="InterPro" id="IPR013766">
    <property type="entry name" value="Thioredoxin_domain"/>
</dbReference>
<dbReference type="EMBL" id="BMRJ01000003">
    <property type="protein sequence ID" value="GGR32710.1"/>
    <property type="molecule type" value="Genomic_DNA"/>
</dbReference>
<name>A0A918FEX8_AGRME</name>